<dbReference type="SMART" id="SM00409">
    <property type="entry name" value="IG"/>
    <property type="match status" value="3"/>
</dbReference>
<evidence type="ECO:0000256" key="13">
    <source>
        <dbReference type="SAM" id="Phobius"/>
    </source>
</evidence>
<dbReference type="InterPro" id="IPR051036">
    <property type="entry name" value="SIGLEC"/>
</dbReference>
<gene>
    <name evidence="17" type="primary">LOC103257230</name>
</gene>
<dbReference type="InterPro" id="IPR013106">
    <property type="entry name" value="Ig_V-set"/>
</dbReference>
<dbReference type="PANTHER" id="PTHR12035:SF138">
    <property type="entry name" value="SIALIC ACID-BINDING IG-LIKE LECTIN 9"/>
    <property type="match status" value="1"/>
</dbReference>
<evidence type="ECO:0000259" key="15">
    <source>
        <dbReference type="PROSITE" id="PS50835"/>
    </source>
</evidence>
<feature type="signal peptide" evidence="14">
    <location>
        <begin position="1"/>
        <end position="17"/>
    </location>
</feature>
<feature type="domain" description="Ig-like" evidence="15">
    <location>
        <begin position="151"/>
        <end position="228"/>
    </location>
</feature>
<dbReference type="OrthoDB" id="10012075at2759"/>
<evidence type="ECO:0000256" key="7">
    <source>
        <dbReference type="ARBA" id="ARBA00023136"/>
    </source>
</evidence>
<dbReference type="GO" id="GO:0030246">
    <property type="term" value="F:carbohydrate binding"/>
    <property type="evidence" value="ECO:0007669"/>
    <property type="project" value="UniProtKB-KW"/>
</dbReference>
<evidence type="ECO:0000313" key="16">
    <source>
        <dbReference type="Proteomes" id="UP000189704"/>
    </source>
</evidence>
<proteinExistence type="inferred from homology"/>
<dbReference type="KEGG" id="csyr:103257230"/>
<dbReference type="InterPro" id="IPR036179">
    <property type="entry name" value="Ig-like_dom_sf"/>
</dbReference>
<name>A0A3Q0DTS5_CARSF</name>
<dbReference type="PROSITE" id="PS50835">
    <property type="entry name" value="IG_LIKE"/>
    <property type="match status" value="2"/>
</dbReference>
<feature type="region of interest" description="Disordered" evidence="12">
    <location>
        <begin position="395"/>
        <end position="422"/>
    </location>
</feature>
<keyword evidence="9" id="KW-0325">Glycoprotein</keyword>
<dbReference type="GO" id="GO:0007155">
    <property type="term" value="P:cell adhesion"/>
    <property type="evidence" value="ECO:0007669"/>
    <property type="project" value="UniProtKB-KW"/>
</dbReference>
<comment type="subcellular location">
    <subcellularLocation>
        <location evidence="1">Membrane</location>
        <topology evidence="1">Single-pass type I membrane protein</topology>
    </subcellularLocation>
</comment>
<evidence type="ECO:0000256" key="2">
    <source>
        <dbReference type="ARBA" id="ARBA00022692"/>
    </source>
</evidence>
<keyword evidence="16" id="KW-1185">Reference proteome</keyword>
<keyword evidence="5" id="KW-0130">Cell adhesion</keyword>
<evidence type="ECO:0000256" key="3">
    <source>
        <dbReference type="ARBA" id="ARBA00022729"/>
    </source>
</evidence>
<feature type="domain" description="Ig-like" evidence="15">
    <location>
        <begin position="235"/>
        <end position="330"/>
    </location>
</feature>
<accession>A0A3Q0DTS5</accession>
<dbReference type="Proteomes" id="UP000189704">
    <property type="component" value="Unplaced"/>
</dbReference>
<protein>
    <submittedName>
        <fullName evidence="17">Sialic acid-binding Ig-like lectin 7</fullName>
    </submittedName>
</protein>
<dbReference type="FunFam" id="2.60.40.10:FF:000829">
    <property type="entry name" value="Sialic acid-binding Ig-like lectin 8"/>
    <property type="match status" value="1"/>
</dbReference>
<keyword evidence="7 13" id="KW-0472">Membrane</keyword>
<dbReference type="GeneID" id="103257230"/>
<keyword evidence="10" id="KW-0393">Immunoglobulin domain</keyword>
<keyword evidence="2 13" id="KW-0812">Transmembrane</keyword>
<keyword evidence="4" id="KW-0430">Lectin</keyword>
<reference evidence="17" key="1">
    <citation type="submission" date="2025-08" db="UniProtKB">
        <authorList>
            <consortium name="RefSeq"/>
        </authorList>
    </citation>
    <scope>IDENTIFICATION</scope>
</reference>
<dbReference type="InterPro" id="IPR007110">
    <property type="entry name" value="Ig-like_dom"/>
</dbReference>
<evidence type="ECO:0000256" key="11">
    <source>
        <dbReference type="ARBA" id="ARBA00038361"/>
    </source>
</evidence>
<dbReference type="GO" id="GO:0005886">
    <property type="term" value="C:plasma membrane"/>
    <property type="evidence" value="ECO:0007669"/>
    <property type="project" value="TreeGrafter"/>
</dbReference>
<dbReference type="RefSeq" id="XP_021566541.1">
    <property type="nucleotide sequence ID" value="XM_021710866.1"/>
</dbReference>
<feature type="transmembrane region" description="Helical" evidence="13">
    <location>
        <begin position="341"/>
        <end position="362"/>
    </location>
</feature>
<evidence type="ECO:0000256" key="4">
    <source>
        <dbReference type="ARBA" id="ARBA00022734"/>
    </source>
</evidence>
<evidence type="ECO:0000256" key="14">
    <source>
        <dbReference type="SAM" id="SignalP"/>
    </source>
</evidence>
<dbReference type="PANTHER" id="PTHR12035">
    <property type="entry name" value="SIALIC ACID BINDING IMMUNOGLOBULIN-LIKE LECTIN"/>
    <property type="match status" value="1"/>
</dbReference>
<dbReference type="Pfam" id="PF07686">
    <property type="entry name" value="V-set"/>
    <property type="match status" value="1"/>
</dbReference>
<sequence length="547" mass="59605">MLLLLLPLLWRMEGAEKHHRDGYTLSVQKSVTVQEGLCISVPCSFSYPPGGRNDSDPAYGYWFWEGANVDQDAPVATNNPGQKVQEETQSRFRLIGDPQVNNCSLSITDARRTDEGTYFFQVERGNVKWAYSPHDNYKPDQLSLNVTALTPDILILGTLVSGHSKNLTCSVPWACEQETPPKISWMGAPALTASSVLTLIPQPQDHSTNLTCQVTLPGTNVTTTRTVHLNVSYAPQNLTVTIYQGDDIVTTLGNGSSFSVLEGQSLRLVCAVNSNPPASLSWILGNLTLSPSQPSSTGVLELPGMYFADEEFTCLAQNPLGFQHISLSLSLPRRVSPVSRVLVGVGVITLVFLSFCFIFIIVRSCRRKSARLAAGEGDADMKDAVTVRGSASQGSLTEYQADGNSPAQPPSAVAASSSGKGQEPQYASITFKMKPPVLQGQEAPSSEYSEIRIHKVFYPWDCWDDSSPVHGYRFQEGVNINSDSPVATNNPAYEVQEEIWTENGGSNLSPSGQVMESYGLKSKTHSRVYPRMPVPLPRINPCPSKLL</sequence>
<evidence type="ECO:0000256" key="10">
    <source>
        <dbReference type="ARBA" id="ARBA00023319"/>
    </source>
</evidence>
<dbReference type="AlphaFoldDB" id="A0A3Q0DTS5"/>
<evidence type="ECO:0000256" key="1">
    <source>
        <dbReference type="ARBA" id="ARBA00004479"/>
    </source>
</evidence>
<keyword evidence="3 14" id="KW-0732">Signal</keyword>
<dbReference type="InterPro" id="IPR003599">
    <property type="entry name" value="Ig_sub"/>
</dbReference>
<dbReference type="Gene3D" id="2.60.40.10">
    <property type="entry name" value="Immunoglobulins"/>
    <property type="match status" value="3"/>
</dbReference>
<evidence type="ECO:0000313" key="17">
    <source>
        <dbReference type="RefSeq" id="XP_021566541.1"/>
    </source>
</evidence>
<evidence type="ECO:0000256" key="12">
    <source>
        <dbReference type="SAM" id="MobiDB-lite"/>
    </source>
</evidence>
<evidence type="ECO:0000256" key="5">
    <source>
        <dbReference type="ARBA" id="ARBA00022889"/>
    </source>
</evidence>
<keyword evidence="8" id="KW-1015">Disulfide bond</keyword>
<dbReference type="CDD" id="cd05712">
    <property type="entry name" value="IgV_CD33"/>
    <property type="match status" value="1"/>
</dbReference>
<organism evidence="16 17">
    <name type="scientific">Carlito syrichta</name>
    <name type="common">Philippine tarsier</name>
    <name type="synonym">Tarsius syrichta</name>
    <dbReference type="NCBI Taxonomy" id="1868482"/>
    <lineage>
        <taxon>Eukaryota</taxon>
        <taxon>Metazoa</taxon>
        <taxon>Chordata</taxon>
        <taxon>Craniata</taxon>
        <taxon>Vertebrata</taxon>
        <taxon>Euteleostomi</taxon>
        <taxon>Mammalia</taxon>
        <taxon>Eutheria</taxon>
        <taxon>Euarchontoglires</taxon>
        <taxon>Primates</taxon>
        <taxon>Haplorrhini</taxon>
        <taxon>Tarsiiformes</taxon>
        <taxon>Tarsiidae</taxon>
        <taxon>Carlito</taxon>
    </lineage>
</organism>
<keyword evidence="6 13" id="KW-1133">Transmembrane helix</keyword>
<dbReference type="InterPro" id="IPR003598">
    <property type="entry name" value="Ig_sub2"/>
</dbReference>
<dbReference type="InterPro" id="IPR013783">
    <property type="entry name" value="Ig-like_fold"/>
</dbReference>
<evidence type="ECO:0000256" key="8">
    <source>
        <dbReference type="ARBA" id="ARBA00023157"/>
    </source>
</evidence>
<evidence type="ECO:0000256" key="9">
    <source>
        <dbReference type="ARBA" id="ARBA00023180"/>
    </source>
</evidence>
<evidence type="ECO:0000256" key="6">
    <source>
        <dbReference type="ARBA" id="ARBA00022989"/>
    </source>
</evidence>
<dbReference type="SMART" id="SM00408">
    <property type="entry name" value="IGc2"/>
    <property type="match status" value="1"/>
</dbReference>
<dbReference type="GO" id="GO:0033691">
    <property type="term" value="F:sialic acid binding"/>
    <property type="evidence" value="ECO:0007669"/>
    <property type="project" value="TreeGrafter"/>
</dbReference>
<comment type="similarity">
    <text evidence="11">Belongs to the immunoglobulin superfamily. SIGLEC (sialic acid binding Ig-like lectin) family.</text>
</comment>
<feature type="chain" id="PRO_5018033010" evidence="14">
    <location>
        <begin position="18"/>
        <end position="547"/>
    </location>
</feature>
<dbReference type="SUPFAM" id="SSF48726">
    <property type="entry name" value="Immunoglobulin"/>
    <property type="match status" value="3"/>
</dbReference>